<gene>
    <name evidence="5" type="ordered locus">Acid_7452</name>
</gene>
<accession>Q01PR0</accession>
<proteinExistence type="predicted"/>
<evidence type="ECO:0000259" key="4">
    <source>
        <dbReference type="SMART" id="SM00858"/>
    </source>
</evidence>
<keyword evidence="2" id="KW-0732">Signal</keyword>
<feature type="domain" description="SAF" evidence="4">
    <location>
        <begin position="158"/>
        <end position="219"/>
    </location>
</feature>
<evidence type="ECO:0000256" key="3">
    <source>
        <dbReference type="ARBA" id="ARBA00022764"/>
    </source>
</evidence>
<evidence type="ECO:0000256" key="2">
    <source>
        <dbReference type="ARBA" id="ARBA00022729"/>
    </source>
</evidence>
<dbReference type="CDD" id="cd11614">
    <property type="entry name" value="SAF_CpaB_FlgA_like"/>
    <property type="match status" value="1"/>
</dbReference>
<dbReference type="InterPro" id="IPR039246">
    <property type="entry name" value="Flagellar_FlgA"/>
</dbReference>
<dbReference type="HOGENOM" id="CLU_976272_0_0_0"/>
<dbReference type="PANTHER" id="PTHR36307">
    <property type="entry name" value="FLAGELLA BASAL BODY P-RING FORMATION PROTEIN FLGA"/>
    <property type="match status" value="1"/>
</dbReference>
<organism evidence="5">
    <name type="scientific">Solibacter usitatus (strain Ellin6076)</name>
    <dbReference type="NCBI Taxonomy" id="234267"/>
    <lineage>
        <taxon>Bacteria</taxon>
        <taxon>Pseudomonadati</taxon>
        <taxon>Acidobacteriota</taxon>
        <taxon>Terriglobia</taxon>
        <taxon>Bryobacterales</taxon>
        <taxon>Solibacteraceae</taxon>
        <taxon>Candidatus Solibacter</taxon>
    </lineage>
</organism>
<dbReference type="InterPro" id="IPR017585">
    <property type="entry name" value="SAF_FlgA"/>
</dbReference>
<dbReference type="eggNOG" id="COG1261">
    <property type="taxonomic scope" value="Bacteria"/>
</dbReference>
<name>Q01PR0_SOLUE</name>
<evidence type="ECO:0000256" key="1">
    <source>
        <dbReference type="ARBA" id="ARBA00004418"/>
    </source>
</evidence>
<dbReference type="EMBL" id="CP000473">
    <property type="protein sequence ID" value="ABJ88360.1"/>
    <property type="molecule type" value="Genomic_DNA"/>
</dbReference>
<dbReference type="PANTHER" id="PTHR36307:SF1">
    <property type="entry name" value="FLAGELLA BASAL BODY P-RING FORMATION PROTEIN FLGA"/>
    <property type="match status" value="1"/>
</dbReference>
<dbReference type="NCBIfam" id="TIGR03170">
    <property type="entry name" value="flgA_cterm"/>
    <property type="match status" value="1"/>
</dbReference>
<comment type="subcellular location">
    <subcellularLocation>
        <location evidence="1">Periplasm</location>
    </subcellularLocation>
</comment>
<dbReference type="Pfam" id="PF13144">
    <property type="entry name" value="ChapFlgA"/>
    <property type="match status" value="1"/>
</dbReference>
<dbReference type="InParanoid" id="Q01PR0"/>
<dbReference type="Gene3D" id="2.30.30.760">
    <property type="match status" value="1"/>
</dbReference>
<dbReference type="GO" id="GO:0044780">
    <property type="term" value="P:bacterial-type flagellum assembly"/>
    <property type="evidence" value="ECO:0007669"/>
    <property type="project" value="InterPro"/>
</dbReference>
<reference evidence="5" key="1">
    <citation type="submission" date="2006-10" db="EMBL/GenBank/DDBJ databases">
        <title>Complete sequence of Solibacter usitatus Ellin6076.</title>
        <authorList>
            <consortium name="US DOE Joint Genome Institute"/>
            <person name="Copeland A."/>
            <person name="Lucas S."/>
            <person name="Lapidus A."/>
            <person name="Barry K."/>
            <person name="Detter J.C."/>
            <person name="Glavina del Rio T."/>
            <person name="Hammon N."/>
            <person name="Israni S."/>
            <person name="Dalin E."/>
            <person name="Tice H."/>
            <person name="Pitluck S."/>
            <person name="Thompson L.S."/>
            <person name="Brettin T."/>
            <person name="Bruce D."/>
            <person name="Han C."/>
            <person name="Tapia R."/>
            <person name="Gilna P."/>
            <person name="Schmutz J."/>
            <person name="Larimer F."/>
            <person name="Land M."/>
            <person name="Hauser L."/>
            <person name="Kyrpides N."/>
            <person name="Mikhailova N."/>
            <person name="Janssen P.H."/>
            <person name="Kuske C.R."/>
            <person name="Richardson P."/>
        </authorList>
    </citation>
    <scope>NUCLEOTIDE SEQUENCE</scope>
    <source>
        <strain evidence="5">Ellin6076</strain>
    </source>
</reference>
<dbReference type="OrthoDB" id="128880at2"/>
<evidence type="ECO:0000313" key="5">
    <source>
        <dbReference type="EMBL" id="ABJ88360.1"/>
    </source>
</evidence>
<dbReference type="STRING" id="234267.Acid_7452"/>
<dbReference type="Gene3D" id="3.90.1210.10">
    <property type="entry name" value="Antifreeze-like/N-acetylneuraminic acid synthase C-terminal domain"/>
    <property type="match status" value="1"/>
</dbReference>
<keyword evidence="3" id="KW-0574">Periplasm</keyword>
<sequence length="285" mass="30163" precursor="true">MITVATLALGACIAVGAGSDQVLARDLAAAAPEWSAIPPETALGLAPAPGVQRIFRLPELRRLALRWTLAPPERELCVTRPVAVLDPALLLAAMRTQLPAARIEILDYSRQAAPGGELEFPLSGLRQSQGGAWWAGSVKYAGQHRFALWARVQVLVPVARVVATEALQAGRPIDPARLRVESREELPATGYLAAIEETAGKVPRRSIAAGTPLRAQWLEAARVVMSGDTVQVEIINGGAHLVLDGVAVTSGAVGDTVLVLNPDSKKQFRARVTAAGKVRVTRGNI</sequence>
<dbReference type="KEGG" id="sus:Acid_7452"/>
<dbReference type="GO" id="GO:0042597">
    <property type="term" value="C:periplasmic space"/>
    <property type="evidence" value="ECO:0007669"/>
    <property type="project" value="UniProtKB-SubCell"/>
</dbReference>
<protein>
    <submittedName>
        <fullName evidence="5">SAF domain</fullName>
    </submittedName>
</protein>
<dbReference type="AlphaFoldDB" id="Q01PR0"/>
<dbReference type="InterPro" id="IPR013974">
    <property type="entry name" value="SAF"/>
</dbReference>
<dbReference type="SMART" id="SM00858">
    <property type="entry name" value="SAF"/>
    <property type="match status" value="1"/>
</dbReference>